<keyword evidence="2" id="KW-1185">Reference proteome</keyword>
<comment type="caution">
    <text evidence="1">The sequence shown here is derived from an EMBL/GenBank/DDBJ whole genome shotgun (WGS) entry which is preliminary data.</text>
</comment>
<dbReference type="EMBL" id="ACDP02000021">
    <property type="protein sequence ID" value="EEO27787.2"/>
    <property type="molecule type" value="Genomic_DNA"/>
</dbReference>
<reference evidence="1" key="1">
    <citation type="submission" date="2011-10" db="EMBL/GenBank/DDBJ databases">
        <title>The Genome Sequence of Oxalobacter formigenes HOxBLS.</title>
        <authorList>
            <consortium name="The Broad Institute Genome Sequencing Platform"/>
            <person name="Earl A."/>
            <person name="Ward D."/>
            <person name="Feldgarden M."/>
            <person name="Gevers D."/>
            <person name="Allison M.J."/>
            <person name="Humphrey S."/>
            <person name="Young S.K."/>
            <person name="Zeng Q."/>
            <person name="Gargeya S."/>
            <person name="Fitzgerald M."/>
            <person name="Haas B."/>
            <person name="Abouelleil A."/>
            <person name="Alvarado L."/>
            <person name="Arachchi H.M."/>
            <person name="Berlin A."/>
            <person name="Brown A."/>
            <person name="Chapman S.B."/>
            <person name="Chen Z."/>
            <person name="Dunbar C."/>
            <person name="Freedman E."/>
            <person name="Gearin G."/>
            <person name="Goldberg J."/>
            <person name="Griggs A."/>
            <person name="Gujja S."/>
            <person name="Heiman D."/>
            <person name="Howarth C."/>
            <person name="Larson L."/>
            <person name="Lui A."/>
            <person name="MacDonald P.J.P."/>
            <person name="Montmayeur A."/>
            <person name="Murphy C."/>
            <person name="Neiman D."/>
            <person name="Pearson M."/>
            <person name="Priest M."/>
            <person name="Roberts A."/>
            <person name="Saif S."/>
            <person name="Shea T."/>
            <person name="Shenoy N."/>
            <person name="Sisk P."/>
            <person name="Stolte C."/>
            <person name="Sykes S."/>
            <person name="Wortman J."/>
            <person name="Nusbaum C."/>
            <person name="Birren B."/>
        </authorList>
    </citation>
    <scope>NUCLEOTIDE SEQUENCE [LARGE SCALE GENOMIC DNA]</scope>
    <source>
        <strain evidence="1">HOxBLS</strain>
    </source>
</reference>
<protein>
    <submittedName>
        <fullName evidence="1">Uncharacterized protein</fullName>
    </submittedName>
</protein>
<dbReference type="SUPFAM" id="SSF63825">
    <property type="entry name" value="YWTD domain"/>
    <property type="match status" value="1"/>
</dbReference>
<evidence type="ECO:0000313" key="1">
    <source>
        <dbReference type="EMBL" id="EEO27787.2"/>
    </source>
</evidence>
<dbReference type="HOGENOM" id="CLU_590215_0_0_4"/>
<gene>
    <name evidence="1" type="ORF">OFAG_00940</name>
</gene>
<evidence type="ECO:0000313" key="2">
    <source>
        <dbReference type="Proteomes" id="UP000003973"/>
    </source>
</evidence>
<proteinExistence type="predicted"/>
<sequence>MATITFNKFDLGIDLRKSAAVSDANRLREMKNAYVTTGLATAKRPGFVKIATLEAGTQGLSAALGKLHTFYGGAEEITHANPLFKANRLVCAEEVTDDITNETSHAAVHKAVTDVHYADVFNGCLYVSAQHGDVCRHHYLEEDGITQVTDAACPHTRTAIKSASKIFSISPDGSTVRYSKTGDPTVWTEKDDAGFLPTGLNAMGNREANALGLYRGNLVVLMRDGAQVWMVDPDPTAMSLVETVENVGSSYPQSLATVAGDLYFLSDFGFRSITTQQLVARLDDLDIGSPVDMLVRPCLKALKGTPKAVYFYGTGQYLCAIDRQMFVYSVSRTSKIAAWSRYELPFTVDAMDELDGVLYLRSGDDVYKLDEEAHTDDGKEYEVILELPYMNFKTPGVLKRVYGVDLVMQGECYFSMGFDVRNFEAVTDEVRVAGNTYGGGLIPLEVAGTEFAPRFRNVTDQPFQLDALTIYYEPLGVL</sequence>
<dbReference type="RefSeq" id="WP_020995046.1">
    <property type="nucleotide sequence ID" value="NZ_CABMNL010000001.1"/>
</dbReference>
<dbReference type="eggNOG" id="ENOG5032VYV">
    <property type="taxonomic scope" value="Bacteria"/>
</dbReference>
<dbReference type="Proteomes" id="UP000003973">
    <property type="component" value="Unassembled WGS sequence"/>
</dbReference>
<dbReference type="AlphaFoldDB" id="C3X3K1"/>
<accession>C3X3K1</accession>
<organism evidence="1 2">
    <name type="scientific">Oxalobacter paraformigenes</name>
    <dbReference type="NCBI Taxonomy" id="556268"/>
    <lineage>
        <taxon>Bacteria</taxon>
        <taxon>Pseudomonadati</taxon>
        <taxon>Pseudomonadota</taxon>
        <taxon>Betaproteobacteria</taxon>
        <taxon>Burkholderiales</taxon>
        <taxon>Oxalobacteraceae</taxon>
        <taxon>Oxalobacter</taxon>
    </lineage>
</organism>
<name>C3X3K1_9BURK</name>